<evidence type="ECO:0000313" key="3">
    <source>
        <dbReference type="WBParaSite" id="SMUV_0000558101-mRNA-1"/>
    </source>
</evidence>
<dbReference type="WBParaSite" id="SMUV_0000558101-mRNA-1">
    <property type="protein sequence ID" value="SMUV_0000558101-mRNA-1"/>
    <property type="gene ID" value="SMUV_0000558101"/>
</dbReference>
<reference evidence="3" key="1">
    <citation type="submission" date="2017-02" db="UniProtKB">
        <authorList>
            <consortium name="WormBaseParasite"/>
        </authorList>
    </citation>
    <scope>IDENTIFICATION</scope>
</reference>
<dbReference type="InterPro" id="IPR057567">
    <property type="entry name" value="TPR_TTI1_C"/>
</dbReference>
<name>A0A0N5ALZ4_9BILA</name>
<dbReference type="GO" id="GO:0005737">
    <property type="term" value="C:cytoplasm"/>
    <property type="evidence" value="ECO:0007669"/>
    <property type="project" value="TreeGrafter"/>
</dbReference>
<dbReference type="Proteomes" id="UP000046393">
    <property type="component" value="Unplaced"/>
</dbReference>
<protein>
    <submittedName>
        <fullName evidence="3">Arm_2 domain-containing protein</fullName>
    </submittedName>
</protein>
<dbReference type="AlphaFoldDB" id="A0A0N5ALZ4"/>
<keyword evidence="2" id="KW-1185">Reference proteome</keyword>
<feature type="domain" description="TTI1 C-terminal TPR" evidence="1">
    <location>
        <begin position="59"/>
        <end position="123"/>
    </location>
</feature>
<proteinExistence type="predicted"/>
<accession>A0A0N5ALZ4</accession>
<evidence type="ECO:0000313" key="2">
    <source>
        <dbReference type="Proteomes" id="UP000046393"/>
    </source>
</evidence>
<evidence type="ECO:0000259" key="1">
    <source>
        <dbReference type="Pfam" id="PF24181"/>
    </source>
</evidence>
<dbReference type="PANTHER" id="PTHR18460">
    <property type="entry name" value="TEL2 INTERACTING PROTEIN 1 TTI1 FAMILY MEMBER"/>
    <property type="match status" value="1"/>
</dbReference>
<organism evidence="2 3">
    <name type="scientific">Syphacia muris</name>
    <dbReference type="NCBI Taxonomy" id="451379"/>
    <lineage>
        <taxon>Eukaryota</taxon>
        <taxon>Metazoa</taxon>
        <taxon>Ecdysozoa</taxon>
        <taxon>Nematoda</taxon>
        <taxon>Chromadorea</taxon>
        <taxon>Rhabditida</taxon>
        <taxon>Spirurina</taxon>
        <taxon>Oxyuridomorpha</taxon>
        <taxon>Oxyuroidea</taxon>
        <taxon>Oxyuridae</taxon>
        <taxon>Syphacia</taxon>
    </lineage>
</organism>
<sequence>MIRFFRFQTMGKDISSLCVRYGGYMISRIAENSHGFSRESRAPLAICALMNHCNSSELTKHLLSSPHLPIRVLILDILEICICSLKNFYNEILPLLHQNWPGILCRLHDREVHVQLRAFEVLLNSISFLNNEINLTVLIQQKLRAVTI</sequence>
<dbReference type="STRING" id="451379.A0A0N5ALZ4"/>
<dbReference type="InterPro" id="IPR052587">
    <property type="entry name" value="TELO2-interacting_protein_1"/>
</dbReference>
<dbReference type="Pfam" id="PF24181">
    <property type="entry name" value="TPR_TTI1_C"/>
    <property type="match status" value="1"/>
</dbReference>
<dbReference type="PANTHER" id="PTHR18460:SF3">
    <property type="entry name" value="TELO2-INTERACTING PROTEIN 1 HOMOLOG"/>
    <property type="match status" value="1"/>
</dbReference>